<organism evidence="10 13">
    <name type="scientific">Clostridium pasteurianum DSM 525 = ATCC 6013</name>
    <dbReference type="NCBI Taxonomy" id="1262449"/>
    <lineage>
        <taxon>Bacteria</taxon>
        <taxon>Bacillati</taxon>
        <taxon>Bacillota</taxon>
        <taxon>Clostridia</taxon>
        <taxon>Eubacteriales</taxon>
        <taxon>Clostridiaceae</taxon>
        <taxon>Clostridium</taxon>
    </lineage>
</organism>
<feature type="modified residue" description="4-aspartylphosphate" evidence="7">
    <location>
        <position position="55"/>
    </location>
</feature>
<dbReference type="InterPro" id="IPR046947">
    <property type="entry name" value="LytR-like"/>
</dbReference>
<dbReference type="SUPFAM" id="SSF52172">
    <property type="entry name" value="CheY-like"/>
    <property type="match status" value="1"/>
</dbReference>
<dbReference type="Proteomes" id="UP000030905">
    <property type="component" value="Chromosome"/>
</dbReference>
<protein>
    <recommendedName>
        <fullName evidence="1">Stage 0 sporulation protein A homolog</fullName>
    </recommendedName>
</protein>
<evidence type="ECO:0000256" key="5">
    <source>
        <dbReference type="ARBA" id="ARBA00024867"/>
    </source>
</evidence>
<name>A0A0H3J5V3_CLOPA</name>
<dbReference type="KEGG" id="cpae:CPAST_c02100"/>
<dbReference type="Proteomes" id="UP000028042">
    <property type="component" value="Unassembled WGS sequence"/>
</dbReference>
<dbReference type="GO" id="GO:0003677">
    <property type="term" value="F:DNA binding"/>
    <property type="evidence" value="ECO:0007669"/>
    <property type="project" value="InterPro"/>
</dbReference>
<dbReference type="KEGG" id="cpat:CLPA_c02100"/>
<evidence type="ECO:0000313" key="11">
    <source>
        <dbReference type="EMBL" id="KRU13689.1"/>
    </source>
</evidence>
<dbReference type="Gene3D" id="2.40.50.1020">
    <property type="entry name" value="LytTr DNA-binding domain"/>
    <property type="match status" value="1"/>
</dbReference>
<sequence length="252" mass="30323">MPNILIAEDNPIQRNNLIKMLKNIIIKDINIYEAEDEASALKIANTEIIDFFYIDISLKNSSGLNLGLNLRNIDRYRLSWIVFITTHKQYILPAFKEIHCYDYIIKPYDKQKVKDMTMLIIDDINKKHKKEIKAREYVLFDCNKLSIKVYLEDIFFIEVRIRNVIIHTTKGLYEIHRTSLKNIMKKVCNDYIVQCHRSYLMNLKRIEKIEKYSYNSWIVSFYDYKENAFIGSKYKDIIDEYMYSRENKKDKH</sequence>
<keyword evidence="13" id="KW-1185">Reference proteome</keyword>
<reference evidence="11" key="2">
    <citation type="submission" date="2015-10" db="EMBL/GenBank/DDBJ databases">
        <title>Improved Draft Genome Sequence of Clostridium pasteurianum Strain ATCC 6013 (DSM 525) Using a Hybrid Next-Generation Sequencing Approach.</title>
        <authorList>
            <person name="Pyne M.E."/>
            <person name="Utturkar S.M."/>
            <person name="Brown S.D."/>
            <person name="Moo-Young M."/>
            <person name="Chung D.A."/>
            <person name="Chou P.C."/>
        </authorList>
    </citation>
    <scope>NUCLEOTIDE SEQUENCE</scope>
    <source>
        <strain evidence="11">ATCC 6013</strain>
    </source>
</reference>
<dbReference type="InterPro" id="IPR007492">
    <property type="entry name" value="LytTR_DNA-bd_dom"/>
</dbReference>
<dbReference type="Pfam" id="PF00072">
    <property type="entry name" value="Response_reg"/>
    <property type="match status" value="1"/>
</dbReference>
<evidence type="ECO:0000256" key="4">
    <source>
        <dbReference type="ARBA" id="ARBA00023159"/>
    </source>
</evidence>
<dbReference type="InterPro" id="IPR001789">
    <property type="entry name" value="Sig_transdc_resp-reg_receiver"/>
</dbReference>
<dbReference type="PANTHER" id="PTHR37299:SF3">
    <property type="entry name" value="STAGE 0 SPORULATION PROTEIN A HOMOLOG"/>
    <property type="match status" value="1"/>
</dbReference>
<evidence type="ECO:0000256" key="2">
    <source>
        <dbReference type="ARBA" id="ARBA00022490"/>
    </source>
</evidence>
<proteinExistence type="predicted"/>
<feature type="domain" description="Response regulatory" evidence="8">
    <location>
        <begin position="3"/>
        <end position="121"/>
    </location>
</feature>
<evidence type="ECO:0000256" key="1">
    <source>
        <dbReference type="ARBA" id="ARBA00018672"/>
    </source>
</evidence>
<reference evidence="11 12" key="3">
    <citation type="journal article" name="Genome Announc.">
        <title>Improved Draft Genome Sequence of Clostridium pasteurianum Strain ATCC 6013 (DSM 525) Using a Hybrid Next-Generation Sequencing Approach.</title>
        <authorList>
            <person name="Pyne M.E."/>
            <person name="Utturkar S."/>
            <person name="Brown S.D."/>
            <person name="Moo-Young M."/>
            <person name="Chung D.A."/>
            <person name="Chou C.P."/>
        </authorList>
    </citation>
    <scope>NUCLEOTIDE SEQUENCE [LARGE SCALE GENOMIC DNA]</scope>
    <source>
        <strain evidence="11 12">ATCC 6013</strain>
    </source>
</reference>
<dbReference type="GO" id="GO:0000156">
    <property type="term" value="F:phosphorelay response regulator activity"/>
    <property type="evidence" value="ECO:0007669"/>
    <property type="project" value="InterPro"/>
</dbReference>
<keyword evidence="3" id="KW-0902">Two-component regulatory system</keyword>
<evidence type="ECO:0000256" key="6">
    <source>
        <dbReference type="ARBA" id="ARBA00037164"/>
    </source>
</evidence>
<keyword evidence="4" id="KW-0010">Activator</keyword>
<evidence type="ECO:0000256" key="3">
    <source>
        <dbReference type="ARBA" id="ARBA00023012"/>
    </source>
</evidence>
<dbReference type="eggNOG" id="COG3279">
    <property type="taxonomic scope" value="Bacteria"/>
</dbReference>
<dbReference type="InterPro" id="IPR011006">
    <property type="entry name" value="CheY-like_superfamily"/>
</dbReference>
<evidence type="ECO:0000259" key="9">
    <source>
        <dbReference type="PROSITE" id="PS50930"/>
    </source>
</evidence>
<evidence type="ECO:0000313" key="13">
    <source>
        <dbReference type="Proteomes" id="UP000030905"/>
    </source>
</evidence>
<dbReference type="SMART" id="SM00850">
    <property type="entry name" value="LytTR"/>
    <property type="match status" value="1"/>
</dbReference>
<evidence type="ECO:0000256" key="7">
    <source>
        <dbReference type="PROSITE-ProRule" id="PRU00169"/>
    </source>
</evidence>
<dbReference type="EMBL" id="JPGY02000001">
    <property type="protein sequence ID" value="KRU13689.1"/>
    <property type="molecule type" value="Genomic_DNA"/>
</dbReference>
<keyword evidence="7" id="KW-0597">Phosphoprotein</keyword>
<evidence type="ECO:0000313" key="12">
    <source>
        <dbReference type="Proteomes" id="UP000028042"/>
    </source>
</evidence>
<feature type="domain" description="HTH LytTR-type" evidence="9">
    <location>
        <begin position="143"/>
        <end position="211"/>
    </location>
</feature>
<dbReference type="PROSITE" id="PS50110">
    <property type="entry name" value="RESPONSE_REGULATORY"/>
    <property type="match status" value="1"/>
</dbReference>
<reference evidence="10 13" key="1">
    <citation type="journal article" date="2015" name="Genome Announc.">
        <title>Complete Genome Sequence of the Nitrogen-Fixing and Solvent-Producing Clostridium pasteurianum DSM 525.</title>
        <authorList>
            <person name="Poehlein A."/>
            <person name="Grosse-Honebrink A."/>
            <person name="Zhang Y."/>
            <person name="Minton N.P."/>
            <person name="Daniel R."/>
        </authorList>
    </citation>
    <scope>NUCLEOTIDE SEQUENCE [LARGE SCALE GENOMIC DNA]</scope>
    <source>
        <strain evidence="10">DSM 525</strain>
        <strain evidence="13">DSM 525 / ATCC 6013</strain>
    </source>
</reference>
<dbReference type="PATRIC" id="fig|1262449.3.peg.100"/>
<comment type="function">
    <text evidence="5">May play the central regulatory role in sporulation. It may be an element of the effector pathway responsible for the activation of sporulation genes in response to nutritional stress. Spo0A may act in concert with spo0H (a sigma factor) to control the expression of some genes that are critical to the sporulation process.</text>
</comment>
<dbReference type="AlphaFoldDB" id="A0A0H3J5V3"/>
<dbReference type="SMART" id="SM00448">
    <property type="entry name" value="REC"/>
    <property type="match status" value="1"/>
</dbReference>
<dbReference type="RefSeq" id="WP_003440556.1">
    <property type="nucleotide sequence ID" value="NZ_ANZB01000001.1"/>
</dbReference>
<keyword evidence="2" id="KW-0963">Cytoplasm</keyword>
<gene>
    <name evidence="10" type="ORF">CLPA_c02100</name>
    <name evidence="11" type="ORF">CP6013_02937</name>
</gene>
<dbReference type="GeneID" id="93072459"/>
<dbReference type="PANTHER" id="PTHR37299">
    <property type="entry name" value="TRANSCRIPTIONAL REGULATOR-RELATED"/>
    <property type="match status" value="1"/>
</dbReference>
<comment type="function">
    <text evidence="6">Required for high-level post-exponential phase expression of a series of secreted proteins.</text>
</comment>
<accession>A0A0H3J5V3</accession>
<dbReference type="Pfam" id="PF04397">
    <property type="entry name" value="LytTR"/>
    <property type="match status" value="1"/>
</dbReference>
<evidence type="ECO:0000259" key="8">
    <source>
        <dbReference type="PROSITE" id="PS50110"/>
    </source>
</evidence>
<dbReference type="Gene3D" id="3.40.50.2300">
    <property type="match status" value="1"/>
</dbReference>
<dbReference type="EMBL" id="CP009268">
    <property type="protein sequence ID" value="AJA50298.1"/>
    <property type="molecule type" value="Genomic_DNA"/>
</dbReference>
<dbReference type="PROSITE" id="PS50930">
    <property type="entry name" value="HTH_LYTTR"/>
    <property type="match status" value="1"/>
</dbReference>
<evidence type="ECO:0000313" key="10">
    <source>
        <dbReference type="EMBL" id="AJA50298.1"/>
    </source>
</evidence>